<dbReference type="Pfam" id="PF12972">
    <property type="entry name" value="NAGLU_C"/>
    <property type="match status" value="1"/>
</dbReference>
<keyword evidence="7" id="KW-1185">Reference proteome</keyword>
<dbReference type="InterPro" id="IPR024733">
    <property type="entry name" value="NAGLU_tim-barrel"/>
</dbReference>
<dbReference type="Gene3D" id="1.20.120.670">
    <property type="entry name" value="N-acetyl-b-d-glucoasminidase"/>
    <property type="match status" value="1"/>
</dbReference>
<protein>
    <recommendedName>
        <fullName evidence="8">Alpha-N-acetylglucosaminidase</fullName>
    </recommendedName>
</protein>
<dbReference type="PANTHER" id="PTHR12872:SF1">
    <property type="entry name" value="ALPHA-N-ACETYLGLUCOSAMINIDASE"/>
    <property type="match status" value="1"/>
</dbReference>
<comment type="caution">
    <text evidence="6">The sequence shown here is derived from an EMBL/GenBank/DDBJ whole genome shotgun (WGS) entry which is preliminary data.</text>
</comment>
<evidence type="ECO:0000259" key="3">
    <source>
        <dbReference type="Pfam" id="PF05089"/>
    </source>
</evidence>
<dbReference type="InterPro" id="IPR029018">
    <property type="entry name" value="Hex-like_dom2"/>
</dbReference>
<evidence type="ECO:0000259" key="4">
    <source>
        <dbReference type="Pfam" id="PF12971"/>
    </source>
</evidence>
<feature type="chain" id="PRO_5015552042" description="Alpha-N-acetylglucosaminidase" evidence="2">
    <location>
        <begin position="21"/>
        <end position="786"/>
    </location>
</feature>
<proteinExistence type="predicted"/>
<dbReference type="PANTHER" id="PTHR12872">
    <property type="entry name" value="ALPHA-N-ACETYLGLUCOSAMINIDASE"/>
    <property type="match status" value="1"/>
</dbReference>
<feature type="domain" description="Alpha-N-acetylglucosaminidase tim-barrel" evidence="3">
    <location>
        <begin position="138"/>
        <end position="471"/>
    </location>
</feature>
<feature type="domain" description="Alpha-N-acetylglucosaminidase N-terminal" evidence="4">
    <location>
        <begin position="43"/>
        <end position="123"/>
    </location>
</feature>
<evidence type="ECO:0000313" key="7">
    <source>
        <dbReference type="Proteomes" id="UP000245119"/>
    </source>
</evidence>
<keyword evidence="2" id="KW-0732">Signal</keyword>
<dbReference type="OrthoDB" id="64736at2759"/>
<dbReference type="EMBL" id="PZQS01000010">
    <property type="protein sequence ID" value="PVD23079.1"/>
    <property type="molecule type" value="Genomic_DNA"/>
</dbReference>
<evidence type="ECO:0008006" key="8">
    <source>
        <dbReference type="Google" id="ProtNLM"/>
    </source>
</evidence>
<dbReference type="Gene3D" id="3.30.379.10">
    <property type="entry name" value="Chitobiase/beta-hexosaminidase domain 2-like"/>
    <property type="match status" value="1"/>
</dbReference>
<feature type="signal peptide" evidence="2">
    <location>
        <begin position="1"/>
        <end position="20"/>
    </location>
</feature>
<dbReference type="InterPro" id="IPR024240">
    <property type="entry name" value="NAGLU_N"/>
</dbReference>
<dbReference type="Gene3D" id="3.20.20.80">
    <property type="entry name" value="Glycosidases"/>
    <property type="match status" value="1"/>
</dbReference>
<evidence type="ECO:0000256" key="2">
    <source>
        <dbReference type="SAM" id="SignalP"/>
    </source>
</evidence>
<dbReference type="AlphaFoldDB" id="A0A2T7NPH9"/>
<dbReference type="Pfam" id="PF12971">
    <property type="entry name" value="NAGLU_N"/>
    <property type="match status" value="1"/>
</dbReference>
<keyword evidence="1" id="KW-0378">Hydrolase</keyword>
<evidence type="ECO:0000259" key="5">
    <source>
        <dbReference type="Pfam" id="PF12972"/>
    </source>
</evidence>
<dbReference type="STRING" id="400727.A0A2T7NPH9"/>
<dbReference type="OMA" id="GKACFIV"/>
<dbReference type="GO" id="GO:0016787">
    <property type="term" value="F:hydrolase activity"/>
    <property type="evidence" value="ECO:0007669"/>
    <property type="project" value="UniProtKB-KW"/>
</dbReference>
<evidence type="ECO:0000256" key="1">
    <source>
        <dbReference type="ARBA" id="ARBA00022801"/>
    </source>
</evidence>
<dbReference type="Pfam" id="PF05089">
    <property type="entry name" value="NAGLU"/>
    <property type="match status" value="1"/>
</dbReference>
<sequence length="786" mass="90118">MELLTQFGLLLCVCCLGVFSTREYAALNKLKSKTPTSVQEDTVAAMVQRIVGDRASDFIIVVDPSLAPNAPDTFRLEMSGAKLQVTGTSGVAAAMGFYYYLKQFCNSQFTWAGQNINLTSPLPRLSSPITIQAVDKFRYYQNVCTVSYSFAFWDWKRWEREIDWMALNGFNLPLAFTGQEAIFQRLYMNMGISFEDLEGFFGGPAFLAWSRMGNIQGWGGPLPQMWITNQLILQHQIVKRMRDFGMITVLPAFAGHVPAVFKTIFPKANISQFGSWGNFNKTYSFTYLLDFNDPLFQVVGSKLIELLQNEFGVDHIYNADTFNEMNPSSKNPAYLQAAGRSVFSAMEKADPDAVWLMQGGTFNFVEFWGPEEVKALVTAIPQGRLIILDLISELAPVYQRVESYYGQPFIWCMLHNFGGNMELYGDLNSINYGPFHGRSFPNSTMIGIGVTMEGINQNEVVYEFMNENAWRTSPRNITDWISNFVKQRYGRTTHGIDKAWQLLKTSVFNCSDGHIDVGHVIFTQRPSPNYNVLSDLWYDPELLFAAWDYFIQAIPDFLENDLFRYDLVDITRNSLQTVTLYYYSNAVWAFKTNDIFGIKDAGKLLSELLLDIDTLLASDKRFLLGTWLAQANAWGTDANEQALLRYNALNQITLWGPDGEIVDYASKQWAGVVKDYYKPRWDFFIDYIIQVVQNMTHFDDYIFNELLLEKVEKPFTFSTTNYPTTPTGNPFQLAQQFHLKYRESATPNLLQHLKMMSYDAKLTKLPKISRSYQHGYNKWRRWPSVK</sequence>
<organism evidence="6 7">
    <name type="scientific">Pomacea canaliculata</name>
    <name type="common">Golden apple snail</name>
    <dbReference type="NCBI Taxonomy" id="400727"/>
    <lineage>
        <taxon>Eukaryota</taxon>
        <taxon>Metazoa</taxon>
        <taxon>Spiralia</taxon>
        <taxon>Lophotrochozoa</taxon>
        <taxon>Mollusca</taxon>
        <taxon>Gastropoda</taxon>
        <taxon>Caenogastropoda</taxon>
        <taxon>Architaenioglossa</taxon>
        <taxon>Ampullarioidea</taxon>
        <taxon>Ampullariidae</taxon>
        <taxon>Pomacea</taxon>
    </lineage>
</organism>
<dbReference type="Proteomes" id="UP000245119">
    <property type="component" value="Linkage Group LG10"/>
</dbReference>
<accession>A0A2T7NPH9</accession>
<dbReference type="InterPro" id="IPR007781">
    <property type="entry name" value="NAGLU"/>
</dbReference>
<gene>
    <name evidence="6" type="ORF">C0Q70_16341</name>
</gene>
<name>A0A2T7NPH9_POMCA</name>
<dbReference type="InterPro" id="IPR024732">
    <property type="entry name" value="NAGLU_C"/>
</dbReference>
<feature type="domain" description="Alpha-N-acetylglucosaminidase C-terminal" evidence="5">
    <location>
        <begin position="480"/>
        <end position="738"/>
    </location>
</feature>
<reference evidence="6 7" key="1">
    <citation type="submission" date="2018-04" db="EMBL/GenBank/DDBJ databases">
        <title>The genome of golden apple snail Pomacea canaliculata provides insight into stress tolerance and invasive adaptation.</title>
        <authorList>
            <person name="Liu C."/>
            <person name="Liu B."/>
            <person name="Ren Y."/>
            <person name="Zhang Y."/>
            <person name="Wang H."/>
            <person name="Li S."/>
            <person name="Jiang F."/>
            <person name="Yin L."/>
            <person name="Zhang G."/>
            <person name="Qian W."/>
            <person name="Fan W."/>
        </authorList>
    </citation>
    <scope>NUCLEOTIDE SEQUENCE [LARGE SCALE GENOMIC DNA]</scope>
    <source>
        <strain evidence="6">SZHN2017</strain>
        <tissue evidence="6">Muscle</tissue>
    </source>
</reference>
<evidence type="ECO:0000313" key="6">
    <source>
        <dbReference type="EMBL" id="PVD23079.1"/>
    </source>
</evidence>